<proteinExistence type="predicted"/>
<evidence type="ECO:0000256" key="3">
    <source>
        <dbReference type="ARBA" id="ARBA00022806"/>
    </source>
</evidence>
<dbReference type="SMART" id="SM00847">
    <property type="entry name" value="HA2"/>
    <property type="match status" value="1"/>
</dbReference>
<dbReference type="GO" id="GO:0004386">
    <property type="term" value="F:helicase activity"/>
    <property type="evidence" value="ECO:0007669"/>
    <property type="project" value="UniProtKB-KW"/>
</dbReference>
<dbReference type="Gene3D" id="3.40.50.300">
    <property type="entry name" value="P-loop containing nucleotide triphosphate hydrolases"/>
    <property type="match status" value="2"/>
</dbReference>
<feature type="domain" description="Helicase ATP-binding" evidence="6">
    <location>
        <begin position="20"/>
        <end position="183"/>
    </location>
</feature>
<keyword evidence="2" id="KW-0378">Hydrolase</keyword>
<evidence type="ECO:0000256" key="5">
    <source>
        <dbReference type="SAM" id="MobiDB-lite"/>
    </source>
</evidence>
<feature type="region of interest" description="Disordered" evidence="5">
    <location>
        <begin position="793"/>
        <end position="816"/>
    </location>
</feature>
<dbReference type="SUPFAM" id="SSF52540">
    <property type="entry name" value="P-loop containing nucleoside triphosphate hydrolases"/>
    <property type="match status" value="1"/>
</dbReference>
<dbReference type="InterPro" id="IPR010225">
    <property type="entry name" value="HrpB"/>
</dbReference>
<dbReference type="Pfam" id="PF08482">
    <property type="entry name" value="HrpB_C"/>
    <property type="match status" value="1"/>
</dbReference>
<dbReference type="GO" id="GO:0016787">
    <property type="term" value="F:hydrolase activity"/>
    <property type="evidence" value="ECO:0007669"/>
    <property type="project" value="UniProtKB-KW"/>
</dbReference>
<gene>
    <name evidence="8" type="primary">hrpB</name>
    <name evidence="8" type="ORF">NCTC10376_00999</name>
</gene>
<dbReference type="InterPro" id="IPR011545">
    <property type="entry name" value="DEAD/DEAH_box_helicase_dom"/>
</dbReference>
<dbReference type="NCBIfam" id="TIGR01970">
    <property type="entry name" value="DEAH_box_HrpB"/>
    <property type="match status" value="1"/>
</dbReference>
<reference evidence="8 9" key="1">
    <citation type="submission" date="2018-06" db="EMBL/GenBank/DDBJ databases">
        <authorList>
            <consortium name="Pathogen Informatics"/>
            <person name="Doyle S."/>
        </authorList>
    </citation>
    <scope>NUCLEOTIDE SEQUENCE [LARGE SCALE GENOMIC DNA]</scope>
    <source>
        <strain evidence="8 9">NCTC10376</strain>
    </source>
</reference>
<dbReference type="InterPro" id="IPR014001">
    <property type="entry name" value="Helicase_ATP-bd"/>
</dbReference>
<dbReference type="InterPro" id="IPR007502">
    <property type="entry name" value="Helicase-assoc_dom"/>
</dbReference>
<dbReference type="GO" id="GO:0005524">
    <property type="term" value="F:ATP binding"/>
    <property type="evidence" value="ECO:0007669"/>
    <property type="project" value="UniProtKB-KW"/>
</dbReference>
<evidence type="ECO:0000256" key="2">
    <source>
        <dbReference type="ARBA" id="ARBA00022801"/>
    </source>
</evidence>
<evidence type="ECO:0000256" key="4">
    <source>
        <dbReference type="ARBA" id="ARBA00022840"/>
    </source>
</evidence>
<dbReference type="GO" id="GO:0003676">
    <property type="term" value="F:nucleic acid binding"/>
    <property type="evidence" value="ECO:0007669"/>
    <property type="project" value="InterPro"/>
</dbReference>
<evidence type="ECO:0000259" key="7">
    <source>
        <dbReference type="PROSITE" id="PS51194"/>
    </source>
</evidence>
<name>A0A379F6D3_PROVU</name>
<keyword evidence="3 8" id="KW-0347">Helicase</keyword>
<feature type="domain" description="Helicase C-terminal" evidence="7">
    <location>
        <begin position="201"/>
        <end position="374"/>
    </location>
</feature>
<protein>
    <submittedName>
        <fullName evidence="8">ATP-dependent RNA helicase HrpB</fullName>
    </submittedName>
</protein>
<dbReference type="PIRSF" id="PIRSF005496">
    <property type="entry name" value="ATP_hel_hrpB"/>
    <property type="match status" value="1"/>
</dbReference>
<dbReference type="SMART" id="SM00490">
    <property type="entry name" value="HELICc"/>
    <property type="match status" value="1"/>
</dbReference>
<dbReference type="SMART" id="SM00487">
    <property type="entry name" value="DEXDc"/>
    <property type="match status" value="1"/>
</dbReference>
<dbReference type="InterPro" id="IPR027417">
    <property type="entry name" value="P-loop_NTPase"/>
</dbReference>
<dbReference type="PANTHER" id="PTHR43519">
    <property type="entry name" value="ATP-DEPENDENT RNA HELICASE HRPB"/>
    <property type="match status" value="1"/>
</dbReference>
<dbReference type="PROSITE" id="PS51194">
    <property type="entry name" value="HELICASE_CTER"/>
    <property type="match status" value="1"/>
</dbReference>
<dbReference type="FunFam" id="3.40.50.300:FF:002125">
    <property type="entry name" value="ATP-dependent helicase HrpB"/>
    <property type="match status" value="1"/>
</dbReference>
<sequence length="816" mass="92007">MSHGVCVHLLPIFEVTENILTALKQFPQVLLHAPTGAGKSTALPLYLLQQNHFDGKIILLEPRRIAAKSIAYRLASQLNEAVGHTVGYRMKAESKVSQYTRLEVVTEGVLNRMLQQDPELTGVSLVMLDEFHERSLQADLALALLLDVQMGLRDDLRVLIMSATLDNQKLTSLLPDAPIISAQGRSYPVERVYFPINTHQPFEQEIANMALRLLAQETGSMLIFLPGSAEIMRVTEILKDKVDKHVLLFPLYGALSLAEQQKAIEPTERGYRKVVLATNIAETSLTIEGIRLVLDSTIEKRAQFDLKSGVTSLLRQRISQSSQTQRAGRAGRLEAGICWHLMSQEQAERVVSHQVPEILSSDLSSLWLSVLQWGCRDINQLSWLDTPTTQALNVAKDLLYRLGAVDKQCGLTPRGLRMAQWGIEPRLAAILDYASEQSDNHLATAARLCAILEEPPRGQEINLEWIAQQKNTFWSRREKQLSQHRKGVFCPELLGLLLAVGFPDRIAKNRDNQGRFRLANGQGAMMDDTQAISGAPWILAPLLLQSTHYADVRILLALPIDIDEISTTFSELIEENTTVEWDEKRGTLITWQQRQLGRLTLSQRQLDKPNKQQMQQALLNWLRDNGLNALALSEETKQLFIRLALAKKWCPEALLPDLDEAVLLETLETWLLPELGDVQTLKALQQIDINMMIKNQLTWHENQLLQSLFPTHYLAPTGTKVAIQYDLELPPVIAIRIQEVYGEKQSPIVANGQLPVVMELLSPAHRPIQKTQDLATFWAGSYKEVQKEMKGRYPKHLWPDSPADTAPTRRVKKYSQ</sequence>
<dbReference type="PROSITE" id="PS51192">
    <property type="entry name" value="HELICASE_ATP_BIND_1"/>
    <property type="match status" value="1"/>
</dbReference>
<keyword evidence="4" id="KW-0067">ATP-binding</keyword>
<evidence type="ECO:0000256" key="1">
    <source>
        <dbReference type="ARBA" id="ARBA00022741"/>
    </source>
</evidence>
<dbReference type="CDD" id="cd17990">
    <property type="entry name" value="DEXHc_HrpB"/>
    <property type="match status" value="1"/>
</dbReference>
<dbReference type="Gene3D" id="1.20.120.1080">
    <property type="match status" value="1"/>
</dbReference>
<organism evidence="8 9">
    <name type="scientific">Proteus vulgaris</name>
    <dbReference type="NCBI Taxonomy" id="585"/>
    <lineage>
        <taxon>Bacteria</taxon>
        <taxon>Pseudomonadati</taxon>
        <taxon>Pseudomonadota</taxon>
        <taxon>Gammaproteobacteria</taxon>
        <taxon>Enterobacterales</taxon>
        <taxon>Morganellaceae</taxon>
        <taxon>Proteus</taxon>
    </lineage>
</organism>
<dbReference type="Pfam" id="PF00271">
    <property type="entry name" value="Helicase_C"/>
    <property type="match status" value="1"/>
</dbReference>
<dbReference type="AlphaFoldDB" id="A0A379F6D3"/>
<dbReference type="Proteomes" id="UP000254331">
    <property type="component" value="Unassembled WGS sequence"/>
</dbReference>
<keyword evidence="1" id="KW-0547">Nucleotide-binding</keyword>
<dbReference type="InterPro" id="IPR056329">
    <property type="entry name" value="CON_HrpB"/>
</dbReference>
<evidence type="ECO:0000313" key="9">
    <source>
        <dbReference type="Proteomes" id="UP000254331"/>
    </source>
</evidence>
<evidence type="ECO:0000313" key="8">
    <source>
        <dbReference type="EMBL" id="SUC15160.1"/>
    </source>
</evidence>
<dbReference type="InterPro" id="IPR013689">
    <property type="entry name" value="RNA_helicase_ATP-dep_HrpB_C"/>
</dbReference>
<accession>A0A379F6D3</accession>
<dbReference type="CDD" id="cd18791">
    <property type="entry name" value="SF2_C_RHA"/>
    <property type="match status" value="1"/>
</dbReference>
<evidence type="ECO:0000259" key="6">
    <source>
        <dbReference type="PROSITE" id="PS51192"/>
    </source>
</evidence>
<dbReference type="InterPro" id="IPR001650">
    <property type="entry name" value="Helicase_C-like"/>
</dbReference>
<dbReference type="InterPro" id="IPR049614">
    <property type="entry name" value="HrpB_DEXH"/>
</dbReference>
<dbReference type="Pfam" id="PF24473">
    <property type="entry name" value="CON_HrpB"/>
    <property type="match status" value="1"/>
</dbReference>
<dbReference type="PANTHER" id="PTHR43519:SF1">
    <property type="entry name" value="ATP-DEPENDENT RNA HELICASE HRPB"/>
    <property type="match status" value="1"/>
</dbReference>
<dbReference type="NCBIfam" id="NF008662">
    <property type="entry name" value="PRK11664.1"/>
    <property type="match status" value="1"/>
</dbReference>
<dbReference type="Pfam" id="PF00270">
    <property type="entry name" value="DEAD"/>
    <property type="match status" value="1"/>
</dbReference>
<dbReference type="EMBL" id="UGTW01000001">
    <property type="protein sequence ID" value="SUC15160.1"/>
    <property type="molecule type" value="Genomic_DNA"/>
</dbReference>